<evidence type="ECO:0000256" key="3">
    <source>
        <dbReference type="ARBA" id="ARBA00023012"/>
    </source>
</evidence>
<feature type="domain" description="Response regulatory" evidence="9">
    <location>
        <begin position="6"/>
        <end position="119"/>
    </location>
</feature>
<evidence type="ECO:0000313" key="11">
    <source>
        <dbReference type="EMBL" id="RKQ34002.1"/>
    </source>
</evidence>
<dbReference type="EMBL" id="RBZP01000005">
    <property type="protein sequence ID" value="RKQ34002.1"/>
    <property type="molecule type" value="Genomic_DNA"/>
</dbReference>
<dbReference type="SUPFAM" id="SSF52172">
    <property type="entry name" value="CheY-like"/>
    <property type="match status" value="1"/>
</dbReference>
<dbReference type="InterPro" id="IPR001789">
    <property type="entry name" value="Sig_transdc_resp-reg_receiver"/>
</dbReference>
<dbReference type="InterPro" id="IPR011006">
    <property type="entry name" value="CheY-like_superfamily"/>
</dbReference>
<dbReference type="SMART" id="SM00862">
    <property type="entry name" value="Trans_reg_C"/>
    <property type="match status" value="1"/>
</dbReference>
<dbReference type="GO" id="GO:0005829">
    <property type="term" value="C:cytosol"/>
    <property type="evidence" value="ECO:0007669"/>
    <property type="project" value="TreeGrafter"/>
</dbReference>
<evidence type="ECO:0000256" key="8">
    <source>
        <dbReference type="PROSITE-ProRule" id="PRU01091"/>
    </source>
</evidence>
<accession>A0A495A359</accession>
<dbReference type="GO" id="GO:0032993">
    <property type="term" value="C:protein-DNA complex"/>
    <property type="evidence" value="ECO:0007669"/>
    <property type="project" value="TreeGrafter"/>
</dbReference>
<reference evidence="11 12" key="1">
    <citation type="journal article" date="2016" name="Int. J. Syst. Evol. Microbiol.">
        <title>Oceanobacillus halophilus sp. nov., a novel moderately halophilic bacterium from a hypersaline lake.</title>
        <authorList>
            <person name="Amoozegar M.A."/>
            <person name="Bagheri M."/>
            <person name="Makhdoumi A."/>
            <person name="Nikou M.M."/>
            <person name="Fazeli S.A.S."/>
            <person name="Schumann P."/>
            <person name="Sproer C."/>
            <person name="Sanchez-Porro C."/>
            <person name="Ventosa A."/>
        </authorList>
    </citation>
    <scope>NUCLEOTIDE SEQUENCE [LARGE SCALE GENOMIC DNA]</scope>
    <source>
        <strain evidence="11 12">DSM 23996</strain>
    </source>
</reference>
<evidence type="ECO:0000256" key="4">
    <source>
        <dbReference type="ARBA" id="ARBA00023015"/>
    </source>
</evidence>
<keyword evidence="4" id="KW-0805">Transcription regulation</keyword>
<dbReference type="SMART" id="SM00448">
    <property type="entry name" value="REC"/>
    <property type="match status" value="1"/>
</dbReference>
<comment type="caution">
    <text evidence="11">The sequence shown here is derived from an EMBL/GenBank/DDBJ whole genome shotgun (WGS) entry which is preliminary data.</text>
</comment>
<dbReference type="GO" id="GO:0000976">
    <property type="term" value="F:transcription cis-regulatory region binding"/>
    <property type="evidence" value="ECO:0007669"/>
    <property type="project" value="TreeGrafter"/>
</dbReference>
<keyword evidence="5 8" id="KW-0238">DNA-binding</keyword>
<dbReference type="Gene3D" id="6.10.250.690">
    <property type="match status" value="1"/>
</dbReference>
<dbReference type="AlphaFoldDB" id="A0A495A359"/>
<dbReference type="InterPro" id="IPR036388">
    <property type="entry name" value="WH-like_DNA-bd_sf"/>
</dbReference>
<gene>
    <name evidence="11" type="ORF">D8M06_09285</name>
</gene>
<dbReference type="Pfam" id="PF00486">
    <property type="entry name" value="Trans_reg_C"/>
    <property type="match status" value="1"/>
</dbReference>
<keyword evidence="3" id="KW-0902">Two-component regulatory system</keyword>
<feature type="DNA-binding region" description="OmpR/PhoB-type" evidence="8">
    <location>
        <begin position="132"/>
        <end position="232"/>
    </location>
</feature>
<evidence type="ECO:0000313" key="12">
    <source>
        <dbReference type="Proteomes" id="UP000269301"/>
    </source>
</evidence>
<evidence type="ECO:0000256" key="6">
    <source>
        <dbReference type="ARBA" id="ARBA00023163"/>
    </source>
</evidence>
<organism evidence="11 12">
    <name type="scientific">Oceanobacillus halophilus</name>
    <dbReference type="NCBI Taxonomy" id="930130"/>
    <lineage>
        <taxon>Bacteria</taxon>
        <taxon>Bacillati</taxon>
        <taxon>Bacillota</taxon>
        <taxon>Bacilli</taxon>
        <taxon>Bacillales</taxon>
        <taxon>Bacillaceae</taxon>
        <taxon>Oceanobacillus</taxon>
    </lineage>
</organism>
<dbReference type="Proteomes" id="UP000269301">
    <property type="component" value="Unassembled WGS sequence"/>
</dbReference>
<keyword evidence="6" id="KW-0804">Transcription</keyword>
<dbReference type="Gene3D" id="1.10.10.10">
    <property type="entry name" value="Winged helix-like DNA-binding domain superfamily/Winged helix DNA-binding domain"/>
    <property type="match status" value="1"/>
</dbReference>
<dbReference type="RefSeq" id="WP_121204116.1">
    <property type="nucleotide sequence ID" value="NZ_RBZP01000005.1"/>
</dbReference>
<dbReference type="Pfam" id="PF00072">
    <property type="entry name" value="Response_reg"/>
    <property type="match status" value="1"/>
</dbReference>
<name>A0A495A359_9BACI</name>
<sequence length="236" mass="27435">MGERSKILIVEDDYGIARIMRDHLDREGFHVTWASTGVEGWEDFKDDTYSLVIVDLMLPEMDGFTLCETIRLESDVPLLIVSAKNEDESKIQGLNLGADDYLTKPFSLKELTARVHSHLRRYHRYTKKHYNEQNIQYKHGLSIDFLNEAVFLNQELVNLTAKEKDILFLLAKNPFITFEKSKVYEHVWQLKNVDGNNTVTVHIKSLRQKLNDTQKQAKFIQTVWGVGYRFIGEQLG</sequence>
<evidence type="ECO:0000256" key="2">
    <source>
        <dbReference type="ARBA" id="ARBA00022553"/>
    </source>
</evidence>
<dbReference type="FunFam" id="1.10.10.10:FF:000018">
    <property type="entry name" value="DNA-binding response regulator ResD"/>
    <property type="match status" value="1"/>
</dbReference>
<keyword evidence="12" id="KW-1185">Reference proteome</keyword>
<dbReference type="GO" id="GO:0000156">
    <property type="term" value="F:phosphorelay response regulator activity"/>
    <property type="evidence" value="ECO:0007669"/>
    <property type="project" value="TreeGrafter"/>
</dbReference>
<dbReference type="PROSITE" id="PS51755">
    <property type="entry name" value="OMPR_PHOB"/>
    <property type="match status" value="1"/>
</dbReference>
<feature type="modified residue" description="4-aspartylphosphate" evidence="7">
    <location>
        <position position="55"/>
    </location>
</feature>
<evidence type="ECO:0000259" key="9">
    <source>
        <dbReference type="PROSITE" id="PS50110"/>
    </source>
</evidence>
<evidence type="ECO:0000256" key="7">
    <source>
        <dbReference type="PROSITE-ProRule" id="PRU00169"/>
    </source>
</evidence>
<protein>
    <submittedName>
        <fullName evidence="11">DNA-binding response regulator</fullName>
    </submittedName>
</protein>
<feature type="domain" description="OmpR/PhoB-type" evidence="10">
    <location>
        <begin position="132"/>
        <end position="232"/>
    </location>
</feature>
<dbReference type="PANTHER" id="PTHR48111">
    <property type="entry name" value="REGULATOR OF RPOS"/>
    <property type="match status" value="1"/>
</dbReference>
<dbReference type="CDD" id="cd00383">
    <property type="entry name" value="trans_reg_C"/>
    <property type="match status" value="1"/>
</dbReference>
<dbReference type="PANTHER" id="PTHR48111:SF26">
    <property type="entry name" value="STAGE 0 SPORULATION PROTEIN A HOMOLOG"/>
    <property type="match status" value="1"/>
</dbReference>
<dbReference type="CDD" id="cd17574">
    <property type="entry name" value="REC_OmpR"/>
    <property type="match status" value="1"/>
</dbReference>
<evidence type="ECO:0000259" key="10">
    <source>
        <dbReference type="PROSITE" id="PS51755"/>
    </source>
</evidence>
<dbReference type="OrthoDB" id="9790442at2"/>
<evidence type="ECO:0000256" key="1">
    <source>
        <dbReference type="ARBA" id="ARBA00004496"/>
    </source>
</evidence>
<evidence type="ECO:0000256" key="5">
    <source>
        <dbReference type="ARBA" id="ARBA00023125"/>
    </source>
</evidence>
<proteinExistence type="predicted"/>
<comment type="subcellular location">
    <subcellularLocation>
        <location evidence="1">Cytoplasm</location>
    </subcellularLocation>
</comment>
<dbReference type="InterPro" id="IPR016032">
    <property type="entry name" value="Sig_transdc_resp-reg_C-effctor"/>
</dbReference>
<dbReference type="InterPro" id="IPR039420">
    <property type="entry name" value="WalR-like"/>
</dbReference>
<dbReference type="SUPFAM" id="SSF46894">
    <property type="entry name" value="C-terminal effector domain of the bipartite response regulators"/>
    <property type="match status" value="1"/>
</dbReference>
<dbReference type="InterPro" id="IPR001867">
    <property type="entry name" value="OmpR/PhoB-type_DNA-bd"/>
</dbReference>
<dbReference type="GO" id="GO:0006355">
    <property type="term" value="P:regulation of DNA-templated transcription"/>
    <property type="evidence" value="ECO:0007669"/>
    <property type="project" value="InterPro"/>
</dbReference>
<dbReference type="Gene3D" id="3.40.50.2300">
    <property type="match status" value="1"/>
</dbReference>
<keyword evidence="2 7" id="KW-0597">Phosphoprotein</keyword>
<dbReference type="PROSITE" id="PS50110">
    <property type="entry name" value="RESPONSE_REGULATORY"/>
    <property type="match status" value="1"/>
</dbReference>